<dbReference type="Proteomes" id="UP000093501">
    <property type="component" value="Unassembled WGS sequence"/>
</dbReference>
<protein>
    <recommendedName>
        <fullName evidence="3">Pentapeptide repeat-containing protein</fullName>
    </recommendedName>
</protein>
<dbReference type="EMBL" id="MBQD01000025">
    <property type="protein sequence ID" value="OCL31773.1"/>
    <property type="molecule type" value="Genomic_DNA"/>
</dbReference>
<dbReference type="InterPro" id="IPR001646">
    <property type="entry name" value="5peptide_repeat"/>
</dbReference>
<comment type="caution">
    <text evidence="1">The sequence shown here is derived from an EMBL/GenBank/DDBJ whole genome shotgun (WGS) entry which is preliminary data.</text>
</comment>
<dbReference type="SUPFAM" id="SSF141571">
    <property type="entry name" value="Pentapeptide repeat-like"/>
    <property type="match status" value="1"/>
</dbReference>
<keyword evidence="2" id="KW-1185">Reference proteome</keyword>
<reference evidence="2" key="1">
    <citation type="submission" date="2016-07" db="EMBL/GenBank/DDBJ databases">
        <authorList>
            <person name="Florea S."/>
            <person name="Webb J.S."/>
            <person name="Jaromczyk J."/>
            <person name="Schardl C.L."/>
        </authorList>
    </citation>
    <scope>NUCLEOTIDE SEQUENCE [LARGE SCALE GENOMIC DNA]</scope>
    <source>
        <strain evidence="2">IPBSL-7</strain>
    </source>
</reference>
<evidence type="ECO:0000313" key="2">
    <source>
        <dbReference type="Proteomes" id="UP000093501"/>
    </source>
</evidence>
<evidence type="ECO:0000313" key="1">
    <source>
        <dbReference type="EMBL" id="OCL31773.1"/>
    </source>
</evidence>
<dbReference type="RefSeq" id="WP_068752550.1">
    <property type="nucleotide sequence ID" value="NZ_LR214441.1"/>
</dbReference>
<sequence>MGQPYFSECKLDLGSFQQATADRWVFERCSLVDVDFSDVTLTRSRFTDCDLTRARFADADLRDANLKGSYGYRIDLATCRTKGLRLTPDDAALALLHQFGIDLG</sequence>
<dbReference type="Pfam" id="PF13599">
    <property type="entry name" value="Pentapeptide_4"/>
    <property type="match status" value="1"/>
</dbReference>
<gene>
    <name evidence="1" type="ORF">BCR15_09115</name>
</gene>
<proteinExistence type="predicted"/>
<dbReference type="AlphaFoldDB" id="A0A1C0AI78"/>
<dbReference type="Gene3D" id="2.160.20.80">
    <property type="entry name" value="E3 ubiquitin-protein ligase SopA"/>
    <property type="match status" value="1"/>
</dbReference>
<accession>A0A1C0AI78</accession>
<name>A0A1C0AI78_9ACTN</name>
<organism evidence="1 2">
    <name type="scientific">Tessaracoccus lapidicaptus</name>
    <dbReference type="NCBI Taxonomy" id="1427523"/>
    <lineage>
        <taxon>Bacteria</taxon>
        <taxon>Bacillati</taxon>
        <taxon>Actinomycetota</taxon>
        <taxon>Actinomycetes</taxon>
        <taxon>Propionibacteriales</taxon>
        <taxon>Propionibacteriaceae</taxon>
        <taxon>Tessaracoccus</taxon>
    </lineage>
</organism>
<evidence type="ECO:0008006" key="3">
    <source>
        <dbReference type="Google" id="ProtNLM"/>
    </source>
</evidence>